<reference evidence="1 2" key="1">
    <citation type="submission" date="2024-09" db="EMBL/GenBank/DDBJ databases">
        <authorList>
            <person name="Sun Q."/>
            <person name="Mori K."/>
        </authorList>
    </citation>
    <scope>NUCLEOTIDE SEQUENCE [LARGE SCALE GENOMIC DNA]</scope>
    <source>
        <strain evidence="1 2">CECT 8622</strain>
    </source>
</reference>
<evidence type="ECO:0000313" key="2">
    <source>
        <dbReference type="Proteomes" id="UP001589585"/>
    </source>
</evidence>
<protein>
    <recommendedName>
        <fullName evidence="3">Thioredoxin domain-containing protein</fullName>
    </recommendedName>
</protein>
<organism evidence="1 2">
    <name type="scientific">Mariniflexile ostreae</name>
    <dbReference type="NCBI Taxonomy" id="1520892"/>
    <lineage>
        <taxon>Bacteria</taxon>
        <taxon>Pseudomonadati</taxon>
        <taxon>Bacteroidota</taxon>
        <taxon>Flavobacteriia</taxon>
        <taxon>Flavobacteriales</taxon>
        <taxon>Flavobacteriaceae</taxon>
        <taxon>Mariniflexile</taxon>
    </lineage>
</organism>
<name>A0ABV5FFH0_9FLAO</name>
<evidence type="ECO:0000313" key="1">
    <source>
        <dbReference type="EMBL" id="MFB9058201.1"/>
    </source>
</evidence>
<keyword evidence="2" id="KW-1185">Reference proteome</keyword>
<comment type="caution">
    <text evidence="1">The sequence shown here is derived from an EMBL/GenBank/DDBJ whole genome shotgun (WGS) entry which is preliminary data.</text>
</comment>
<dbReference type="PROSITE" id="PS51257">
    <property type="entry name" value="PROKAR_LIPOPROTEIN"/>
    <property type="match status" value="1"/>
</dbReference>
<dbReference type="EMBL" id="JBHMFC010000105">
    <property type="protein sequence ID" value="MFB9058201.1"/>
    <property type="molecule type" value="Genomic_DNA"/>
</dbReference>
<dbReference type="InterPro" id="IPR036249">
    <property type="entry name" value="Thioredoxin-like_sf"/>
</dbReference>
<dbReference type="Gene3D" id="3.40.30.10">
    <property type="entry name" value="Glutaredoxin"/>
    <property type="match status" value="1"/>
</dbReference>
<evidence type="ECO:0008006" key="3">
    <source>
        <dbReference type="Google" id="ProtNLM"/>
    </source>
</evidence>
<sequence length="473" mass="55598">MKIYFWLPILIISLVSCKTDSNENDGDVAYLGGEIINANTNFVVLLKGEMVLDSIILDDSNRFLYKIKHLSPGLYTFRHGSEIQMVLLEPKDSIIFRLNTLEFDESLVYTGDGARKNNYFINEFLENELTEPDIFKFSQLEPKAFEKKLDSVRASRVKKYLYFTKKHETSELFKKIAQSNIDYKYYTSKEIYPFVHYGEGKHNIINALPDDFYSYRKKIDYNDDFLKDYFNYNAFLRSSFNNLALKKHFTHTKDCHIKRSSICYNLDRHHLIDSLVTNKTIKNNLLFYNTMSFLARNQNIDGHDSVIQSFLEKNTNEENKVLVTDYAESLKKLRPGENFPSIDVINHENKVFNSNALITSPTAICFWSHAFYEHFKRSHDKIKDLRKKYPEVNFIIINIDDYSTERWVSTLEKNRFSVKNEYQFKEPEKSKHLLAIHPMTKVIIVNKHNKIVNNNANIFSIGFEEELLGLINQ</sequence>
<gene>
    <name evidence="1" type="ORF">ACFFU9_15760</name>
</gene>
<dbReference type="RefSeq" id="WP_379862446.1">
    <property type="nucleotide sequence ID" value="NZ_JBHMFC010000105.1"/>
</dbReference>
<dbReference type="Proteomes" id="UP001589585">
    <property type="component" value="Unassembled WGS sequence"/>
</dbReference>
<dbReference type="SUPFAM" id="SSF52833">
    <property type="entry name" value="Thioredoxin-like"/>
    <property type="match status" value="1"/>
</dbReference>
<accession>A0ABV5FFH0</accession>
<proteinExistence type="predicted"/>